<dbReference type="InterPro" id="IPR011777">
    <property type="entry name" value="Geranylgeranyl_Rdtase_fam"/>
</dbReference>
<dbReference type="Gene3D" id="3.50.50.60">
    <property type="entry name" value="FAD/NAD(P)-binding domain"/>
    <property type="match status" value="1"/>
</dbReference>
<dbReference type="PANTHER" id="PTHR42685">
    <property type="entry name" value="GERANYLGERANYL DIPHOSPHATE REDUCTASE"/>
    <property type="match status" value="1"/>
</dbReference>
<dbReference type="GO" id="GO:0071949">
    <property type="term" value="F:FAD binding"/>
    <property type="evidence" value="ECO:0007669"/>
    <property type="project" value="InterPro"/>
</dbReference>
<evidence type="ECO:0000313" key="2">
    <source>
        <dbReference type="EMBL" id="SUZ89463.1"/>
    </source>
</evidence>
<dbReference type="Pfam" id="PF01494">
    <property type="entry name" value="FAD_binding_3"/>
    <property type="match status" value="1"/>
</dbReference>
<organism evidence="2">
    <name type="scientific">marine metagenome</name>
    <dbReference type="NCBI Taxonomy" id="408172"/>
    <lineage>
        <taxon>unclassified sequences</taxon>
        <taxon>metagenomes</taxon>
        <taxon>ecological metagenomes</taxon>
    </lineage>
</organism>
<gene>
    <name evidence="2" type="ORF">METZ01_LOCUS42317</name>
</gene>
<dbReference type="EMBL" id="UINC01001816">
    <property type="protein sequence ID" value="SUZ89463.1"/>
    <property type="molecule type" value="Genomic_DNA"/>
</dbReference>
<dbReference type="InterPro" id="IPR036188">
    <property type="entry name" value="FAD/NAD-bd_sf"/>
</dbReference>
<protein>
    <recommendedName>
        <fullName evidence="1">FAD-binding domain-containing protein</fullName>
    </recommendedName>
</protein>
<proteinExistence type="predicted"/>
<dbReference type="PRINTS" id="PR00420">
    <property type="entry name" value="RNGMNOXGNASE"/>
</dbReference>
<dbReference type="InterPro" id="IPR050407">
    <property type="entry name" value="Geranylgeranyl_reductase"/>
</dbReference>
<dbReference type="NCBIfam" id="TIGR02032">
    <property type="entry name" value="GG-red-SF"/>
    <property type="match status" value="1"/>
</dbReference>
<reference evidence="2" key="1">
    <citation type="submission" date="2018-05" db="EMBL/GenBank/DDBJ databases">
        <authorList>
            <person name="Lanie J.A."/>
            <person name="Ng W.-L."/>
            <person name="Kazmierczak K.M."/>
            <person name="Andrzejewski T.M."/>
            <person name="Davidsen T.M."/>
            <person name="Wayne K.J."/>
            <person name="Tettelin H."/>
            <person name="Glass J.I."/>
            <person name="Rusch D."/>
            <person name="Podicherti R."/>
            <person name="Tsui H.-C.T."/>
            <person name="Winkler M.E."/>
        </authorList>
    </citation>
    <scope>NUCLEOTIDE SEQUENCE</scope>
</reference>
<name>A0A381RK74_9ZZZZ</name>
<accession>A0A381RK74</accession>
<evidence type="ECO:0000259" key="1">
    <source>
        <dbReference type="Pfam" id="PF01494"/>
    </source>
</evidence>
<dbReference type="SUPFAM" id="SSF51905">
    <property type="entry name" value="FAD/NAD(P)-binding domain"/>
    <property type="match status" value="1"/>
</dbReference>
<feature type="domain" description="FAD-binding" evidence="1">
    <location>
        <begin position="7"/>
        <end position="345"/>
    </location>
</feature>
<dbReference type="GO" id="GO:0016628">
    <property type="term" value="F:oxidoreductase activity, acting on the CH-CH group of donors, NAD or NADP as acceptor"/>
    <property type="evidence" value="ECO:0007669"/>
    <property type="project" value="InterPro"/>
</dbReference>
<dbReference type="PANTHER" id="PTHR42685:SF22">
    <property type="entry name" value="CONDITIONED MEDIUM FACTOR RECEPTOR 1"/>
    <property type="match status" value="1"/>
</dbReference>
<sequence>MSMRLSTEVLIIGAGPAGSAAAHWAASAGHMVVVLEKETMPRERVCGDALTPKAVGHLNDMGLGITCDQFHHHHGLRMTAHGQSIELRWPTDHDHPSHGLVVRRNLLDQLLLEHAANAGAQVWTGVEVLDPVIEHGHLRGCRALGSGDGTGPQGEIEVRARFVVIADGPLSPFGRALGTARTRTYAQGVAMRGYFPSVHHDDDIIESVFDLRDSTGEQLPGYGWVFPLGDGTVNAGVGLLSHHHGNDPRSMRELFDQWVHQIPEYWGISADEIRGEPEGGRLPMGASVRPRSGPNWVVVGDAAGSVNPFNGDGIEPALSNGRLASTVITDAINTGDGLALRQYEKQLASKYDHYYRLGRLATKALGRPGLMRRFTLLGIQSRVLTELVMRISTNLVNNDAGGTESVYELGKVIARLIPDRD</sequence>
<dbReference type="AlphaFoldDB" id="A0A381RK74"/>
<dbReference type="InterPro" id="IPR002938">
    <property type="entry name" value="FAD-bd"/>
</dbReference>